<sequence length="900" mass="100429">CCAVCSVAIFLYCELHHGTLHPKIKEAINVLLGALTCINKKVAKVATDMLQLLCDHMDRLLEYHPQMPKKITEAIASTISALVSTHGAANSDEDKRLIVSMMFTMVEWCLQMPMSLLIETTDTDKSCIYKVFRVLHSAVTGHSSSSLTRVSKSLSDFLLETDFTNIWETQGGSASPWSTVTTQRPFSANATLADAVTDPSRLTSSKQLEQGRKPETDIVKLAARALMTHLVNHLSHFPMGSGAARLHTTVQEHHDLPDYFDDDLKPEIFSAPNVQFFVLNRRCLISFIELPAVDAPGGGVTAGLMTARTVCRIIVRDLCGKYCWENSVLYSPPWCTKGSSRHNAETLLGLAAGVEQESVLVKKAEVVKSEPAVQHPVDQLPCHEVVGVSGDNLDKMLIYIGQTSPECLLRPGRPLNIPSRLSEDFMESTEENIIKLIQEQNLKEIEYSQAHRMDVSMVAPPEMPAESQDPVSPFQMCRLLLDQIGLLSWEKRCHFDLLKKSDKIIRELKNLDAQKCRETHKIAVIYIAQGQEDKNSILNNSSASRAFEDFVAGLGWEVDLESHQGFMGGLQSNRTTGNTAPYWANSTCEAIFHVSTRIPSSGTDWHIKMRHIGNDEVHIVWSEHNRDYRRGIIPTEFGDIVIVIYPLPIGLYRIQIIRKPEIPFFGPLFDGAVVDFQVLPGLVRATAINASRLKRSLMPFYHAYYEERAKCLESTIQQHTEQTMFEDFAENVFAPVLPANATITDETPRSEASIASFSEILQPADSGPLQMSPNTSRQRASDSALLDIPSAIRLQINTRRFSLMPRRSSGPQKIPTSSNSRPSFSAINTSHTESAFFVTALESSHDQSAREDSGTSSHELEILELKSGNFERREKLEKHKGPKSKSEKSRSESPKFKNKK</sequence>
<dbReference type="AlphaFoldDB" id="A0A8S4A894"/>
<dbReference type="Gene3D" id="3.40.50.11210">
    <property type="entry name" value="Rap/Ran-GAP"/>
    <property type="match status" value="1"/>
</dbReference>
<dbReference type="GO" id="GO:0051056">
    <property type="term" value="P:regulation of small GTPase mediated signal transduction"/>
    <property type="evidence" value="ECO:0007669"/>
    <property type="project" value="InterPro"/>
</dbReference>
<gene>
    <name evidence="4" type="ORF">CUNI_LOCUS21980</name>
</gene>
<dbReference type="PANTHER" id="PTHR10063:SF11">
    <property type="entry name" value="RHO GTPASE-ACTIVATING PROTEIN CG5521-RELATED"/>
    <property type="match status" value="1"/>
</dbReference>
<dbReference type="InterPro" id="IPR027107">
    <property type="entry name" value="Tuberin/Ral-act_asu"/>
</dbReference>
<comment type="caution">
    <text evidence="4">The sequence shown here is derived from an EMBL/GenBank/DDBJ whole genome shotgun (WGS) entry which is preliminary data.</text>
</comment>
<dbReference type="GO" id="GO:0005634">
    <property type="term" value="C:nucleus"/>
    <property type="evidence" value="ECO:0007669"/>
    <property type="project" value="InterPro"/>
</dbReference>
<accession>A0A8S4A894</accession>
<feature type="region of interest" description="Disordered" evidence="2">
    <location>
        <begin position="800"/>
        <end position="826"/>
    </location>
</feature>
<evidence type="ECO:0000313" key="4">
    <source>
        <dbReference type="EMBL" id="CAG5136422.1"/>
    </source>
</evidence>
<keyword evidence="1" id="KW-0343">GTPase activation</keyword>
<evidence type="ECO:0000256" key="2">
    <source>
        <dbReference type="SAM" id="MobiDB-lite"/>
    </source>
</evidence>
<dbReference type="InterPro" id="IPR035974">
    <property type="entry name" value="Rap/Ran-GAP_sf"/>
</dbReference>
<organism evidence="4 5">
    <name type="scientific">Candidula unifasciata</name>
    <dbReference type="NCBI Taxonomy" id="100452"/>
    <lineage>
        <taxon>Eukaryota</taxon>
        <taxon>Metazoa</taxon>
        <taxon>Spiralia</taxon>
        <taxon>Lophotrochozoa</taxon>
        <taxon>Mollusca</taxon>
        <taxon>Gastropoda</taxon>
        <taxon>Heterobranchia</taxon>
        <taxon>Euthyneura</taxon>
        <taxon>Panpulmonata</taxon>
        <taxon>Eupulmonata</taxon>
        <taxon>Stylommatophora</taxon>
        <taxon>Helicina</taxon>
        <taxon>Helicoidea</taxon>
        <taxon>Geomitridae</taxon>
        <taxon>Candidula</taxon>
    </lineage>
</organism>
<dbReference type="InterPro" id="IPR000331">
    <property type="entry name" value="Rap/Ran_GAP_dom"/>
</dbReference>
<feature type="compositionally biased region" description="Polar residues" evidence="2">
    <location>
        <begin position="809"/>
        <end position="826"/>
    </location>
</feature>
<feature type="region of interest" description="Disordered" evidence="2">
    <location>
        <begin position="846"/>
        <end position="900"/>
    </location>
</feature>
<feature type="domain" description="Rap-GAP" evidence="3">
    <location>
        <begin position="508"/>
        <end position="715"/>
    </location>
</feature>
<protein>
    <recommendedName>
        <fullName evidence="3">Rap-GAP domain-containing protein</fullName>
    </recommendedName>
</protein>
<dbReference type="Pfam" id="PF02145">
    <property type="entry name" value="Rap_GAP"/>
    <property type="match status" value="1"/>
</dbReference>
<keyword evidence="5" id="KW-1185">Reference proteome</keyword>
<dbReference type="EMBL" id="CAJHNH020008532">
    <property type="protein sequence ID" value="CAG5136422.1"/>
    <property type="molecule type" value="Genomic_DNA"/>
</dbReference>
<dbReference type="GO" id="GO:0005737">
    <property type="term" value="C:cytoplasm"/>
    <property type="evidence" value="ECO:0007669"/>
    <property type="project" value="TreeGrafter"/>
</dbReference>
<dbReference type="PANTHER" id="PTHR10063">
    <property type="entry name" value="TUBERIN"/>
    <property type="match status" value="1"/>
</dbReference>
<feature type="compositionally biased region" description="Polar residues" evidence="2">
    <location>
        <begin position="769"/>
        <end position="778"/>
    </location>
</feature>
<evidence type="ECO:0000256" key="1">
    <source>
        <dbReference type="ARBA" id="ARBA00022468"/>
    </source>
</evidence>
<evidence type="ECO:0000313" key="5">
    <source>
        <dbReference type="Proteomes" id="UP000678393"/>
    </source>
</evidence>
<proteinExistence type="predicted"/>
<name>A0A8S4A894_9EUPU</name>
<reference evidence="4" key="1">
    <citation type="submission" date="2021-04" db="EMBL/GenBank/DDBJ databases">
        <authorList>
            <consortium name="Molecular Ecology Group"/>
        </authorList>
    </citation>
    <scope>NUCLEOTIDE SEQUENCE</scope>
</reference>
<dbReference type="Proteomes" id="UP000678393">
    <property type="component" value="Unassembled WGS sequence"/>
</dbReference>
<dbReference type="PROSITE" id="PS50085">
    <property type="entry name" value="RAPGAP"/>
    <property type="match status" value="1"/>
</dbReference>
<dbReference type="FunFam" id="3.40.50.11210:FF:000001">
    <property type="entry name" value="Ral GTPase-activating protein subunit alpha-1 isoform 1"/>
    <property type="match status" value="1"/>
</dbReference>
<dbReference type="SUPFAM" id="SSF111347">
    <property type="entry name" value="Rap/Ran-GAP"/>
    <property type="match status" value="1"/>
</dbReference>
<dbReference type="GO" id="GO:0005096">
    <property type="term" value="F:GTPase activator activity"/>
    <property type="evidence" value="ECO:0007669"/>
    <property type="project" value="UniProtKB-KW"/>
</dbReference>
<dbReference type="OrthoDB" id="19311at2759"/>
<feature type="non-terminal residue" evidence="4">
    <location>
        <position position="1"/>
    </location>
</feature>
<evidence type="ECO:0000259" key="3">
    <source>
        <dbReference type="PROSITE" id="PS50085"/>
    </source>
</evidence>
<feature type="region of interest" description="Disordered" evidence="2">
    <location>
        <begin position="764"/>
        <end position="784"/>
    </location>
</feature>